<proteinExistence type="predicted"/>
<name>Q69K04_ORYSJ</name>
<reference evidence="4" key="4">
    <citation type="journal article" date="2008" name="Nucleic Acids Res.">
        <title>The rice annotation project database (RAP-DB): 2008 update.</title>
        <authorList>
            <consortium name="The rice annotation project (RAP)"/>
        </authorList>
    </citation>
    <scope>GENOME REANNOTATION</scope>
    <source>
        <strain evidence="4">cv. Nipponbare</strain>
    </source>
</reference>
<dbReference type="Proteomes" id="UP000000763">
    <property type="component" value="Chromosome 9"/>
</dbReference>
<dbReference type="AlphaFoldDB" id="Q69K04"/>
<sequence>MSSLAMKYWFLGEERNGSHCVLERRSPVRTGDDELIRGVDDHPELLHAWSPLARPLPGATWLPPKRWRKPDPVNVAAEEKRASTERREATNGERGAAPPWGSSPPGSTGLVVMRLMDNTMG</sequence>
<evidence type="ECO:0000313" key="2">
    <source>
        <dbReference type="EMBL" id="BAD34149.1"/>
    </source>
</evidence>
<reference evidence="4" key="3">
    <citation type="journal article" date="2005" name="Nature">
        <title>The map-based sequence of the rice genome.</title>
        <authorList>
            <consortium name="International rice genome sequencing project (IRGSP)"/>
            <person name="Matsumoto T."/>
            <person name="Wu J."/>
            <person name="Kanamori H."/>
            <person name="Katayose Y."/>
            <person name="Fujisawa M."/>
            <person name="Namiki N."/>
            <person name="Mizuno H."/>
            <person name="Yamamoto K."/>
            <person name="Antonio B.A."/>
            <person name="Baba T."/>
            <person name="Sakata K."/>
            <person name="Nagamura Y."/>
            <person name="Aoki H."/>
            <person name="Arikawa K."/>
            <person name="Arita K."/>
            <person name="Bito T."/>
            <person name="Chiden Y."/>
            <person name="Fujitsuka N."/>
            <person name="Fukunaka R."/>
            <person name="Hamada M."/>
            <person name="Harada C."/>
            <person name="Hayashi A."/>
            <person name="Hijishita S."/>
            <person name="Honda M."/>
            <person name="Hosokawa S."/>
            <person name="Ichikawa Y."/>
            <person name="Idonuma A."/>
            <person name="Iijima M."/>
            <person name="Ikeda M."/>
            <person name="Ikeno M."/>
            <person name="Ito K."/>
            <person name="Ito S."/>
            <person name="Ito T."/>
            <person name="Ito Y."/>
            <person name="Ito Y."/>
            <person name="Iwabuchi A."/>
            <person name="Kamiya K."/>
            <person name="Karasawa W."/>
            <person name="Kurita K."/>
            <person name="Katagiri S."/>
            <person name="Kikuta A."/>
            <person name="Kobayashi H."/>
            <person name="Kobayashi N."/>
            <person name="Machita K."/>
            <person name="Maehara T."/>
            <person name="Masukawa M."/>
            <person name="Mizubayashi T."/>
            <person name="Mukai Y."/>
            <person name="Nagasaki H."/>
            <person name="Nagata Y."/>
            <person name="Naito S."/>
            <person name="Nakashima M."/>
            <person name="Nakama Y."/>
            <person name="Nakamichi Y."/>
            <person name="Nakamura M."/>
            <person name="Meguro A."/>
            <person name="Negishi M."/>
            <person name="Ohta I."/>
            <person name="Ohta T."/>
            <person name="Okamoto M."/>
            <person name="Ono N."/>
            <person name="Saji S."/>
            <person name="Sakaguchi M."/>
            <person name="Sakai K."/>
            <person name="Shibata M."/>
            <person name="Shimokawa T."/>
            <person name="Song J."/>
            <person name="Takazaki Y."/>
            <person name="Terasawa K."/>
            <person name="Tsugane M."/>
            <person name="Tsuji K."/>
            <person name="Ueda S."/>
            <person name="Waki K."/>
            <person name="Yamagata H."/>
            <person name="Yamamoto M."/>
            <person name="Yamamoto S."/>
            <person name="Yamane H."/>
            <person name="Yoshiki S."/>
            <person name="Yoshihara R."/>
            <person name="Yukawa K."/>
            <person name="Zhong H."/>
            <person name="Yano M."/>
            <person name="Yuan Q."/>
            <person name="Ouyang S."/>
            <person name="Liu J."/>
            <person name="Jones K.M."/>
            <person name="Gansberger K."/>
            <person name="Moffat K."/>
            <person name="Hill J."/>
            <person name="Bera J."/>
            <person name="Fadrosh D."/>
            <person name="Jin S."/>
            <person name="Johri S."/>
            <person name="Kim M."/>
            <person name="Overton L."/>
            <person name="Reardon M."/>
            <person name="Tsitrin T."/>
            <person name="Vuong H."/>
            <person name="Weaver B."/>
            <person name="Ciecko A."/>
            <person name="Tallon L."/>
            <person name="Jackson J."/>
            <person name="Pai G."/>
            <person name="Aken S.V."/>
            <person name="Utterback T."/>
            <person name="Reidmuller S."/>
            <person name="Feldblyum T."/>
            <person name="Hsiao J."/>
            <person name="Zismann V."/>
            <person name="Iobst S."/>
            <person name="de Vazeille A.R."/>
            <person name="Buell C.R."/>
            <person name="Ying K."/>
            <person name="Li Y."/>
            <person name="Lu T."/>
            <person name="Huang Y."/>
            <person name="Zhao Q."/>
            <person name="Feng Q."/>
            <person name="Zhang L."/>
            <person name="Zhu J."/>
            <person name="Weng Q."/>
            <person name="Mu J."/>
            <person name="Lu Y."/>
            <person name="Fan D."/>
            <person name="Liu Y."/>
            <person name="Guan J."/>
            <person name="Zhang Y."/>
            <person name="Yu S."/>
            <person name="Liu X."/>
            <person name="Zhang Y."/>
            <person name="Hong G."/>
            <person name="Han B."/>
            <person name="Choisne N."/>
            <person name="Demange N."/>
            <person name="Orjeda G."/>
            <person name="Samain S."/>
            <person name="Cattolico L."/>
            <person name="Pelletier E."/>
            <person name="Couloux A."/>
            <person name="Segurens B."/>
            <person name="Wincker P."/>
            <person name="D'Hont A."/>
            <person name="Scarpelli C."/>
            <person name="Weissenbach J."/>
            <person name="Salanoubat M."/>
            <person name="Quetier F."/>
            <person name="Yu Y."/>
            <person name="Kim H.R."/>
            <person name="Rambo T."/>
            <person name="Currie J."/>
            <person name="Collura K."/>
            <person name="Luo M."/>
            <person name="Yang T."/>
            <person name="Ammiraju J.S.S."/>
            <person name="Engler F."/>
            <person name="Soderlund C."/>
            <person name="Wing R.A."/>
            <person name="Palmer L.E."/>
            <person name="de la Bastide M."/>
            <person name="Spiegel L."/>
            <person name="Nascimento L."/>
            <person name="Zutavern T."/>
            <person name="O'Shaughnessy A."/>
            <person name="Dike S."/>
            <person name="Dedhia N."/>
            <person name="Preston R."/>
            <person name="Balija V."/>
            <person name="McCombie W.R."/>
            <person name="Chow T."/>
            <person name="Chen H."/>
            <person name="Chung M."/>
            <person name="Chen C."/>
            <person name="Shaw J."/>
            <person name="Wu H."/>
            <person name="Hsiao K."/>
            <person name="Chao Y."/>
            <person name="Chu M."/>
            <person name="Cheng C."/>
            <person name="Hour A."/>
            <person name="Lee P."/>
            <person name="Lin S."/>
            <person name="Lin Y."/>
            <person name="Liou J."/>
            <person name="Liu S."/>
            <person name="Hsing Y."/>
            <person name="Raghuvanshi S."/>
            <person name="Mohanty A."/>
            <person name="Bharti A.K."/>
            <person name="Gaur A."/>
            <person name="Gupta V."/>
            <person name="Kumar D."/>
            <person name="Ravi V."/>
            <person name="Vij S."/>
            <person name="Kapur A."/>
            <person name="Khurana P."/>
            <person name="Khurana P."/>
            <person name="Khurana J.P."/>
            <person name="Tyagi A.K."/>
            <person name="Gaikwad K."/>
            <person name="Singh A."/>
            <person name="Dalal V."/>
            <person name="Srivastava S."/>
            <person name="Dixit A."/>
            <person name="Pal A.K."/>
            <person name="Ghazi I.A."/>
            <person name="Yadav M."/>
            <person name="Pandit A."/>
            <person name="Bhargava A."/>
            <person name="Sureshbabu K."/>
            <person name="Batra K."/>
            <person name="Sharma T.R."/>
            <person name="Mohapatra T."/>
            <person name="Singh N.K."/>
            <person name="Messing J."/>
            <person name="Nelson A.B."/>
            <person name="Fuks G."/>
            <person name="Kavchok S."/>
            <person name="Keizer G."/>
            <person name="Linton E."/>
            <person name="Llaca V."/>
            <person name="Song R."/>
            <person name="Tanyolac B."/>
            <person name="Young S."/>
            <person name="Ho-Il K."/>
            <person name="Hahn J.H."/>
            <person name="Sangsakoo G."/>
            <person name="Vanavichit A."/>
            <person name="de Mattos Luiz.A.T."/>
            <person name="Zimmer P.D."/>
            <person name="Malone G."/>
            <person name="Dellagostin O."/>
            <person name="de Oliveira A.C."/>
            <person name="Bevan M."/>
            <person name="Bancroft I."/>
            <person name="Minx P."/>
            <person name="Cordum H."/>
            <person name="Wilson R."/>
            <person name="Cheng Z."/>
            <person name="Jin W."/>
            <person name="Jiang J."/>
            <person name="Leong S.A."/>
            <person name="Iwama H."/>
            <person name="Gojobori T."/>
            <person name="Itoh T."/>
            <person name="Niimura Y."/>
            <person name="Fujii Y."/>
            <person name="Habara T."/>
            <person name="Sakai H."/>
            <person name="Sato Y."/>
            <person name="Wilson G."/>
            <person name="Kumar K."/>
            <person name="McCouch S."/>
            <person name="Juretic N."/>
            <person name="Hoen D."/>
            <person name="Wright S."/>
            <person name="Bruskiewich R."/>
            <person name="Bureau T."/>
            <person name="Miyao A."/>
            <person name="Hirochika H."/>
            <person name="Nishikawa T."/>
            <person name="Kadowaki K."/>
            <person name="Sugiura M."/>
            <person name="Burr B."/>
            <person name="Sasaki T."/>
        </authorList>
    </citation>
    <scope>NUCLEOTIDE SEQUENCE [LARGE SCALE GENOMIC DNA]</scope>
    <source>
        <strain evidence="4">cv. Nipponbare</strain>
    </source>
</reference>
<organism evidence="3 4">
    <name type="scientific">Oryza sativa subsp. japonica</name>
    <name type="common">Rice</name>
    <dbReference type="NCBI Taxonomy" id="39947"/>
    <lineage>
        <taxon>Eukaryota</taxon>
        <taxon>Viridiplantae</taxon>
        <taxon>Streptophyta</taxon>
        <taxon>Embryophyta</taxon>
        <taxon>Tracheophyta</taxon>
        <taxon>Spermatophyta</taxon>
        <taxon>Magnoliopsida</taxon>
        <taxon>Liliopsida</taxon>
        <taxon>Poales</taxon>
        <taxon>Poaceae</taxon>
        <taxon>BOP clade</taxon>
        <taxon>Oryzoideae</taxon>
        <taxon>Oryzeae</taxon>
        <taxon>Oryzinae</taxon>
        <taxon>Oryza</taxon>
        <taxon>Oryza sativa</taxon>
    </lineage>
</organism>
<evidence type="ECO:0000313" key="3">
    <source>
        <dbReference type="EMBL" id="BAD36697.1"/>
    </source>
</evidence>
<reference evidence="2" key="1">
    <citation type="submission" date="2002-11" db="EMBL/GenBank/DDBJ databases">
        <title>Oryza sativa nipponbare(GA3) genomic DNA, chromosome 9, BAC clone:OSJNBa0006G10.</title>
        <authorList>
            <person name="Sasaki T."/>
            <person name="Matsumoto T."/>
            <person name="Katayose Y."/>
        </authorList>
    </citation>
    <scope>NUCLEOTIDE SEQUENCE</scope>
</reference>
<feature type="compositionally biased region" description="Basic and acidic residues" evidence="1">
    <location>
        <begin position="77"/>
        <end position="91"/>
    </location>
</feature>
<reference evidence="3" key="2">
    <citation type="submission" date="2002-11" db="EMBL/GenBank/DDBJ databases">
        <title>Oryza sativa nipponbare(GA3) genomic DNA, chromosome 9, PAC clone:P0414D03.</title>
        <authorList>
            <person name="Sasaki T."/>
            <person name="Matsumoto T."/>
            <person name="Katayose Y."/>
        </authorList>
    </citation>
    <scope>NUCLEOTIDE SEQUENCE</scope>
</reference>
<feature type="compositionally biased region" description="Low complexity" evidence="1">
    <location>
        <begin position="95"/>
        <end position="109"/>
    </location>
</feature>
<dbReference type="EMBL" id="AP006061">
    <property type="protein sequence ID" value="BAD36697.1"/>
    <property type="molecule type" value="Genomic_DNA"/>
</dbReference>
<feature type="region of interest" description="Disordered" evidence="1">
    <location>
        <begin position="63"/>
        <end position="110"/>
    </location>
</feature>
<gene>
    <name evidence="2" type="ORF">OSJNBa0006G10.7</name>
    <name evidence="3" type="ORF">P0414D03.39</name>
</gene>
<dbReference type="EMBL" id="AP005909">
    <property type="protein sequence ID" value="BAD34149.1"/>
    <property type="molecule type" value="Genomic_DNA"/>
</dbReference>
<accession>Q69K04</accession>
<evidence type="ECO:0000313" key="4">
    <source>
        <dbReference type="Proteomes" id="UP000000763"/>
    </source>
</evidence>
<protein>
    <submittedName>
        <fullName evidence="3">Uncharacterized protein</fullName>
    </submittedName>
</protein>
<evidence type="ECO:0000256" key="1">
    <source>
        <dbReference type="SAM" id="MobiDB-lite"/>
    </source>
</evidence>